<reference evidence="1" key="2">
    <citation type="journal article" date="2023" name="IMA Fungus">
        <title>Comparative genomic study of the Penicillium genus elucidates a diverse pangenome and 15 lateral gene transfer events.</title>
        <authorList>
            <person name="Petersen C."/>
            <person name="Sorensen T."/>
            <person name="Nielsen M.R."/>
            <person name="Sondergaard T.E."/>
            <person name="Sorensen J.L."/>
            <person name="Fitzpatrick D.A."/>
            <person name="Frisvad J.C."/>
            <person name="Nielsen K.L."/>
        </authorList>
    </citation>
    <scope>NUCLEOTIDE SEQUENCE</scope>
    <source>
        <strain evidence="1">IBT 20477</strain>
    </source>
</reference>
<evidence type="ECO:0000313" key="1">
    <source>
        <dbReference type="EMBL" id="KAJ5197383.1"/>
    </source>
</evidence>
<dbReference type="EMBL" id="JAPQKQ010000005">
    <property type="protein sequence ID" value="KAJ5197383.1"/>
    <property type="molecule type" value="Genomic_DNA"/>
</dbReference>
<sequence length="80" mass="9357">MSFPELRLAPHLGRWGMFCCGIRYQVLVFSALFILKYYFVDTSVESRQHHPPYYLRPPTSSPLSSQYPSSSIFNLKNILR</sequence>
<proteinExistence type="predicted"/>
<protein>
    <submittedName>
        <fullName evidence="1">Uncharacterized protein</fullName>
    </submittedName>
</protein>
<dbReference type="AlphaFoldDB" id="A0A9W9JI22"/>
<evidence type="ECO:0000313" key="2">
    <source>
        <dbReference type="Proteomes" id="UP001150942"/>
    </source>
</evidence>
<reference evidence="1" key="1">
    <citation type="submission" date="2022-11" db="EMBL/GenBank/DDBJ databases">
        <authorList>
            <person name="Petersen C."/>
        </authorList>
    </citation>
    <scope>NUCLEOTIDE SEQUENCE</scope>
    <source>
        <strain evidence="1">IBT 20477</strain>
    </source>
</reference>
<dbReference type="Proteomes" id="UP001150942">
    <property type="component" value="Unassembled WGS sequence"/>
</dbReference>
<gene>
    <name evidence="1" type="ORF">N7449_007862</name>
</gene>
<comment type="caution">
    <text evidence="1">The sequence shown here is derived from an EMBL/GenBank/DDBJ whole genome shotgun (WGS) entry which is preliminary data.</text>
</comment>
<organism evidence="1 2">
    <name type="scientific">Penicillium cf. viridicatum</name>
    <dbReference type="NCBI Taxonomy" id="2972119"/>
    <lineage>
        <taxon>Eukaryota</taxon>
        <taxon>Fungi</taxon>
        <taxon>Dikarya</taxon>
        <taxon>Ascomycota</taxon>
        <taxon>Pezizomycotina</taxon>
        <taxon>Eurotiomycetes</taxon>
        <taxon>Eurotiomycetidae</taxon>
        <taxon>Eurotiales</taxon>
        <taxon>Aspergillaceae</taxon>
        <taxon>Penicillium</taxon>
    </lineage>
</organism>
<accession>A0A9W9JI22</accession>
<keyword evidence="2" id="KW-1185">Reference proteome</keyword>
<name>A0A9W9JI22_9EURO</name>